<comment type="caution">
    <text evidence="10">The sequence shown here is derived from an EMBL/GenBank/DDBJ whole genome shotgun (WGS) entry which is preliminary data.</text>
</comment>
<feature type="transmembrane region" description="Helical" evidence="8">
    <location>
        <begin position="153"/>
        <end position="174"/>
    </location>
</feature>
<dbReference type="FunFam" id="1.20.1720.10:FF:000013">
    <property type="entry name" value="Related to multidrug resistance proteins"/>
    <property type="match status" value="1"/>
</dbReference>
<feature type="domain" description="Major facilitator superfamily (MFS) profile" evidence="9">
    <location>
        <begin position="62"/>
        <end position="514"/>
    </location>
</feature>
<dbReference type="PANTHER" id="PTHR23501">
    <property type="entry name" value="MAJOR FACILITATOR SUPERFAMILY"/>
    <property type="match status" value="1"/>
</dbReference>
<reference evidence="10 11" key="1">
    <citation type="submission" date="2016-07" db="EMBL/GenBank/DDBJ databases">
        <title>Pervasive Adenine N6-methylation of Active Genes in Fungi.</title>
        <authorList>
            <consortium name="DOE Joint Genome Institute"/>
            <person name="Mondo S.J."/>
            <person name="Dannebaum R.O."/>
            <person name="Kuo R.C."/>
            <person name="Labutti K."/>
            <person name="Haridas S."/>
            <person name="Kuo A."/>
            <person name="Salamov A."/>
            <person name="Ahrendt S.R."/>
            <person name="Lipzen A."/>
            <person name="Sullivan W."/>
            <person name="Andreopoulos W.B."/>
            <person name="Clum A."/>
            <person name="Lindquist E."/>
            <person name="Daum C."/>
            <person name="Ramamoorthy G.K."/>
            <person name="Gryganskyi A."/>
            <person name="Culley D."/>
            <person name="Magnuson J.K."/>
            <person name="James T.Y."/>
            <person name="O'Malley M.A."/>
            <person name="Stajich J.E."/>
            <person name="Spatafora J.W."/>
            <person name="Visel A."/>
            <person name="Grigoriev I.V."/>
        </authorList>
    </citation>
    <scope>NUCLEOTIDE SEQUENCE [LARGE SCALE GENOMIC DNA]</scope>
    <source>
        <strain evidence="10 11">68-887.2</strain>
    </source>
</reference>
<dbReference type="GO" id="GO:0022857">
    <property type="term" value="F:transmembrane transporter activity"/>
    <property type="evidence" value="ECO:0007669"/>
    <property type="project" value="InterPro"/>
</dbReference>
<dbReference type="PRINTS" id="PR01036">
    <property type="entry name" value="TCRTETB"/>
</dbReference>
<evidence type="ECO:0000256" key="6">
    <source>
        <dbReference type="ARBA" id="ARBA00023136"/>
    </source>
</evidence>
<evidence type="ECO:0000256" key="3">
    <source>
        <dbReference type="ARBA" id="ARBA00022448"/>
    </source>
</evidence>
<evidence type="ECO:0000256" key="5">
    <source>
        <dbReference type="ARBA" id="ARBA00022989"/>
    </source>
</evidence>
<dbReference type="GO" id="GO:0005886">
    <property type="term" value="C:plasma membrane"/>
    <property type="evidence" value="ECO:0007669"/>
    <property type="project" value="TreeGrafter"/>
</dbReference>
<dbReference type="PROSITE" id="PS50850">
    <property type="entry name" value="MFS"/>
    <property type="match status" value="1"/>
</dbReference>
<dbReference type="FunCoup" id="A0A1Y2BJ15">
    <property type="interactions" value="14"/>
</dbReference>
<sequence>MFSRDLPLRGRIIEDVEKGERLTDPVVHSTETSGKIKKPKGSGRTEGDEDAPEIPKNNLAIVMPAIGLVAFIASLDQSIVSTALPTIATELNASPSQYSWVGTSYLLAQTLMSPINGRLTDIVGRKPALYASIMFLMVFSALCGSAKNIAWLIIARAFAGIGGGSIVGLSLIIVSDVVPLEKRGAYQGYLGASWGAAGALGPILGGILTQKANWRWCFYINLPTCGIALLLLMFTLKLSPNQGAHVADLRRTFDYPGLIMIMSAAALTIIGFSTAADDGFSVPRSYGVIIAGVVMLIATVAYFLTTKRNAIIPARMFKNRTTLLILFGSFANSFTFMPSMYLLPQYLQGVRGASTLLSGVLLVPFSVSSAVLAIIGGQVVSRFRIIRPVIWIGYGLGSLGYGMYYAFLSPTASLGTQEGLQVLAAAGFGLAVASPMTLLQAAMPIKDMAASTSAWVLVRSLGATIGLAVLTAVLNSSLRARFEKIEGYGTVFQIPTGSQGYAALKDLPDGPTKTAVLKAFSDSLRLCWIINCSLLAAALVARPSPFLVQ</sequence>
<evidence type="ECO:0000256" key="2">
    <source>
        <dbReference type="ARBA" id="ARBA00008335"/>
    </source>
</evidence>
<feature type="transmembrane region" description="Helical" evidence="8">
    <location>
        <begin position="420"/>
        <end position="442"/>
    </location>
</feature>
<dbReference type="EMBL" id="MCFC01000002">
    <property type="protein sequence ID" value="ORY34557.1"/>
    <property type="molecule type" value="Genomic_DNA"/>
</dbReference>
<feature type="transmembrane region" description="Helical" evidence="8">
    <location>
        <begin position="286"/>
        <end position="304"/>
    </location>
</feature>
<feature type="transmembrane region" description="Helical" evidence="8">
    <location>
        <begin position="213"/>
        <end position="234"/>
    </location>
</feature>
<dbReference type="Gene3D" id="1.20.1720.10">
    <property type="entry name" value="Multidrug resistance protein D"/>
    <property type="match status" value="1"/>
</dbReference>
<dbReference type="Gene3D" id="1.20.1250.20">
    <property type="entry name" value="MFS general substrate transporter like domains"/>
    <property type="match status" value="1"/>
</dbReference>
<evidence type="ECO:0000256" key="8">
    <source>
        <dbReference type="SAM" id="Phobius"/>
    </source>
</evidence>
<dbReference type="OrthoDB" id="10021397at2759"/>
<comment type="subcellular location">
    <subcellularLocation>
        <location evidence="1">Endomembrane system</location>
        <topology evidence="1">Multi-pass membrane protein</topology>
    </subcellularLocation>
</comment>
<dbReference type="CDD" id="cd17502">
    <property type="entry name" value="MFS_Azr1_MDR_like"/>
    <property type="match status" value="1"/>
</dbReference>
<keyword evidence="6 8" id="KW-0472">Membrane</keyword>
<evidence type="ECO:0000256" key="1">
    <source>
        <dbReference type="ARBA" id="ARBA00004127"/>
    </source>
</evidence>
<accession>A0A1Y2BJ15</accession>
<feature type="transmembrane region" description="Helical" evidence="8">
    <location>
        <begin position="324"/>
        <end position="343"/>
    </location>
</feature>
<dbReference type="InterPro" id="IPR036259">
    <property type="entry name" value="MFS_trans_sf"/>
</dbReference>
<dbReference type="Pfam" id="PF07690">
    <property type="entry name" value="MFS_1"/>
    <property type="match status" value="1"/>
</dbReference>
<evidence type="ECO:0000313" key="10">
    <source>
        <dbReference type="EMBL" id="ORY34557.1"/>
    </source>
</evidence>
<feature type="transmembrane region" description="Helical" evidence="8">
    <location>
        <begin position="186"/>
        <end position="207"/>
    </location>
</feature>
<gene>
    <name evidence="10" type="ORF">BCR39DRAFT_462158</name>
</gene>
<keyword evidence="11" id="KW-1185">Reference proteome</keyword>
<evidence type="ECO:0000256" key="7">
    <source>
        <dbReference type="SAM" id="MobiDB-lite"/>
    </source>
</evidence>
<dbReference type="InterPro" id="IPR011701">
    <property type="entry name" value="MFS"/>
</dbReference>
<dbReference type="PANTHER" id="PTHR23501:SF102">
    <property type="entry name" value="DRUG TRANSPORTER, PUTATIVE (AFU_ORTHOLOGUE AFUA_3G08530)-RELATED"/>
    <property type="match status" value="1"/>
</dbReference>
<proteinExistence type="inferred from homology"/>
<keyword evidence="5 8" id="KW-1133">Transmembrane helix</keyword>
<name>A0A1Y2BJ15_9TREE</name>
<feature type="transmembrane region" description="Helical" evidence="8">
    <location>
        <begin position="389"/>
        <end position="408"/>
    </location>
</feature>
<keyword evidence="4 8" id="KW-0812">Transmembrane</keyword>
<evidence type="ECO:0000256" key="4">
    <source>
        <dbReference type="ARBA" id="ARBA00022692"/>
    </source>
</evidence>
<keyword evidence="3" id="KW-0813">Transport</keyword>
<dbReference type="GO" id="GO:0012505">
    <property type="term" value="C:endomembrane system"/>
    <property type="evidence" value="ECO:0007669"/>
    <property type="project" value="UniProtKB-SubCell"/>
</dbReference>
<feature type="transmembrane region" description="Helical" evidence="8">
    <location>
        <begin position="454"/>
        <end position="474"/>
    </location>
</feature>
<dbReference type="SUPFAM" id="SSF103473">
    <property type="entry name" value="MFS general substrate transporter"/>
    <property type="match status" value="1"/>
</dbReference>
<protein>
    <submittedName>
        <fullName evidence="10">Major facilitator superfamily domain-containing protein</fullName>
    </submittedName>
</protein>
<feature type="transmembrane region" description="Helical" evidence="8">
    <location>
        <begin position="128"/>
        <end position="147"/>
    </location>
</feature>
<feature type="transmembrane region" description="Helical" evidence="8">
    <location>
        <begin position="355"/>
        <end position="377"/>
    </location>
</feature>
<dbReference type="AlphaFoldDB" id="A0A1Y2BJ15"/>
<dbReference type="InterPro" id="IPR020846">
    <property type="entry name" value="MFS_dom"/>
</dbReference>
<dbReference type="Proteomes" id="UP000193986">
    <property type="component" value="Unassembled WGS sequence"/>
</dbReference>
<feature type="region of interest" description="Disordered" evidence="7">
    <location>
        <begin position="20"/>
        <end position="53"/>
    </location>
</feature>
<dbReference type="InParanoid" id="A0A1Y2BJ15"/>
<evidence type="ECO:0000313" key="11">
    <source>
        <dbReference type="Proteomes" id="UP000193986"/>
    </source>
</evidence>
<feature type="transmembrane region" description="Helical" evidence="8">
    <location>
        <begin position="255"/>
        <end position="274"/>
    </location>
</feature>
<organism evidence="10 11">
    <name type="scientific">Naematelia encephala</name>
    <dbReference type="NCBI Taxonomy" id="71784"/>
    <lineage>
        <taxon>Eukaryota</taxon>
        <taxon>Fungi</taxon>
        <taxon>Dikarya</taxon>
        <taxon>Basidiomycota</taxon>
        <taxon>Agaricomycotina</taxon>
        <taxon>Tremellomycetes</taxon>
        <taxon>Tremellales</taxon>
        <taxon>Naemateliaceae</taxon>
        <taxon>Naematelia</taxon>
    </lineage>
</organism>
<evidence type="ECO:0000259" key="9">
    <source>
        <dbReference type="PROSITE" id="PS50850"/>
    </source>
</evidence>
<comment type="similarity">
    <text evidence="2">Belongs to the major facilitator superfamily.</text>
</comment>